<proteinExistence type="predicted"/>
<dbReference type="PANTHER" id="PTHR36019:SF3">
    <property type="entry name" value="PLANT_PROTEIN"/>
    <property type="match status" value="1"/>
</dbReference>
<evidence type="ECO:0000313" key="1">
    <source>
        <dbReference type="EMBL" id="GFS32574.1"/>
    </source>
</evidence>
<comment type="caution">
    <text evidence="1">The sequence shown here is derived from an EMBL/GenBank/DDBJ whole genome shotgun (WGS) entry which is preliminary data.</text>
</comment>
<sequence length="102" mass="11991">MGMRRIDSDKELTETCGGVDKPCFVLGRFKVDRNWSGNLVPRPYEKMRNELKEKPTRAGHHRLHSISGLGEYEDGPRLVRSCGMRRDWSFEDLRKRRDEKVN</sequence>
<organism evidence="1 2">
    <name type="scientific">Actinidia rufa</name>
    <dbReference type="NCBI Taxonomy" id="165716"/>
    <lineage>
        <taxon>Eukaryota</taxon>
        <taxon>Viridiplantae</taxon>
        <taxon>Streptophyta</taxon>
        <taxon>Embryophyta</taxon>
        <taxon>Tracheophyta</taxon>
        <taxon>Spermatophyta</taxon>
        <taxon>Magnoliopsida</taxon>
        <taxon>eudicotyledons</taxon>
        <taxon>Gunneridae</taxon>
        <taxon>Pentapetalae</taxon>
        <taxon>asterids</taxon>
        <taxon>Ericales</taxon>
        <taxon>Actinidiaceae</taxon>
        <taxon>Actinidia</taxon>
    </lineage>
</organism>
<name>A0A7J0DD24_9ERIC</name>
<protein>
    <submittedName>
        <fullName evidence="1">Uncharacterized protein</fullName>
    </submittedName>
</protein>
<dbReference type="PANTHER" id="PTHR36019">
    <property type="entry name" value="PLANT/PROTEIN"/>
    <property type="match status" value="1"/>
</dbReference>
<gene>
    <name evidence="1" type="ORF">Acr_00g0023280</name>
</gene>
<reference evidence="2" key="1">
    <citation type="submission" date="2019-07" db="EMBL/GenBank/DDBJ databases">
        <title>De Novo Assembly of kiwifruit Actinidia rufa.</title>
        <authorList>
            <person name="Sugita-Konishi S."/>
            <person name="Sato K."/>
            <person name="Mori E."/>
            <person name="Abe Y."/>
            <person name="Kisaki G."/>
            <person name="Hamano K."/>
            <person name="Suezawa K."/>
            <person name="Otani M."/>
            <person name="Fukuda T."/>
            <person name="Manabe T."/>
            <person name="Gomi K."/>
            <person name="Tabuchi M."/>
            <person name="Akimitsu K."/>
            <person name="Kataoka I."/>
        </authorList>
    </citation>
    <scope>NUCLEOTIDE SEQUENCE [LARGE SCALE GENOMIC DNA]</scope>
    <source>
        <strain evidence="2">cv. Fuchu</strain>
    </source>
</reference>
<dbReference type="OrthoDB" id="1847777at2759"/>
<keyword evidence="2" id="KW-1185">Reference proteome</keyword>
<dbReference type="Proteomes" id="UP000585474">
    <property type="component" value="Unassembled WGS sequence"/>
</dbReference>
<evidence type="ECO:0000313" key="2">
    <source>
        <dbReference type="Proteomes" id="UP000585474"/>
    </source>
</evidence>
<accession>A0A7J0DD24</accession>
<dbReference type="AlphaFoldDB" id="A0A7J0DD24"/>
<dbReference type="EMBL" id="BJWL01000165">
    <property type="protein sequence ID" value="GFS32574.1"/>
    <property type="molecule type" value="Genomic_DNA"/>
</dbReference>